<evidence type="ECO:0000313" key="1">
    <source>
        <dbReference type="EMBL" id="GME75452.1"/>
    </source>
</evidence>
<keyword evidence="2" id="KW-1185">Reference proteome</keyword>
<proteinExistence type="predicted"/>
<protein>
    <submittedName>
        <fullName evidence="1">Unnamed protein product</fullName>
    </submittedName>
</protein>
<dbReference type="EMBL" id="BSXS01001215">
    <property type="protein sequence ID" value="GME75452.1"/>
    <property type="molecule type" value="Genomic_DNA"/>
</dbReference>
<name>A0ACB5SWW9_AMBMO</name>
<organism evidence="1 2">
    <name type="scientific">Ambrosiozyma monospora</name>
    <name type="common">Yeast</name>
    <name type="synonym">Endomycopsis monosporus</name>
    <dbReference type="NCBI Taxonomy" id="43982"/>
    <lineage>
        <taxon>Eukaryota</taxon>
        <taxon>Fungi</taxon>
        <taxon>Dikarya</taxon>
        <taxon>Ascomycota</taxon>
        <taxon>Saccharomycotina</taxon>
        <taxon>Pichiomycetes</taxon>
        <taxon>Pichiales</taxon>
        <taxon>Pichiaceae</taxon>
        <taxon>Ambrosiozyma</taxon>
    </lineage>
</organism>
<sequence length="177" mass="20213">MNLLVYVSALSSSLKKLDIVLEHLKYHDFESGKIEVSSFWQNAILPFENLDELSILTKASTIDLVVNEYPSHLAFLEIIFGNSYDCGKGRIILRNFSKPSRVFRLDGKGDITVKYEESQRIMLISSDDDNDDNDDNSPFDGQVLECIKDMQIMICGFWTIYDFTSELGADYQELVES</sequence>
<comment type="caution">
    <text evidence="1">The sequence shown here is derived from an EMBL/GenBank/DDBJ whole genome shotgun (WGS) entry which is preliminary data.</text>
</comment>
<accession>A0ACB5SWW9</accession>
<gene>
    <name evidence="1" type="ORF">Amon02_000216500</name>
</gene>
<evidence type="ECO:0000313" key="2">
    <source>
        <dbReference type="Proteomes" id="UP001165064"/>
    </source>
</evidence>
<dbReference type="Proteomes" id="UP001165064">
    <property type="component" value="Unassembled WGS sequence"/>
</dbReference>
<reference evidence="1" key="1">
    <citation type="submission" date="2023-04" db="EMBL/GenBank/DDBJ databases">
        <title>Ambrosiozyma monospora NBRC 10751.</title>
        <authorList>
            <person name="Ichikawa N."/>
            <person name="Sato H."/>
            <person name="Tonouchi N."/>
        </authorList>
    </citation>
    <scope>NUCLEOTIDE SEQUENCE</scope>
    <source>
        <strain evidence="1">NBRC 10751</strain>
    </source>
</reference>